<dbReference type="PANTHER" id="PTHR13022:SF0">
    <property type="entry name" value="EUKARYOTIC TRANSLATION INITIATION FACTOR 3 SUBUNIT K"/>
    <property type="match status" value="1"/>
</dbReference>
<keyword evidence="3" id="KW-1185">Reference proteome</keyword>
<dbReference type="AlphaFoldDB" id="X6M3V7"/>
<proteinExistence type="predicted"/>
<dbReference type="GO" id="GO:0006446">
    <property type="term" value="P:regulation of translational initiation"/>
    <property type="evidence" value="ECO:0007669"/>
    <property type="project" value="InterPro"/>
</dbReference>
<dbReference type="SUPFAM" id="SSF48371">
    <property type="entry name" value="ARM repeat"/>
    <property type="match status" value="1"/>
</dbReference>
<dbReference type="InterPro" id="IPR036388">
    <property type="entry name" value="WH-like_DNA-bd_sf"/>
</dbReference>
<protein>
    <recommendedName>
        <fullName evidence="1">CSN8/PSMD8/EIF3K domain-containing protein</fullName>
    </recommendedName>
</protein>
<organism evidence="2 3">
    <name type="scientific">Reticulomyxa filosa</name>
    <dbReference type="NCBI Taxonomy" id="46433"/>
    <lineage>
        <taxon>Eukaryota</taxon>
        <taxon>Sar</taxon>
        <taxon>Rhizaria</taxon>
        <taxon>Retaria</taxon>
        <taxon>Foraminifera</taxon>
        <taxon>Monothalamids</taxon>
        <taxon>Reticulomyxidae</taxon>
        <taxon>Reticulomyxa</taxon>
    </lineage>
</organism>
<dbReference type="InterPro" id="IPR016024">
    <property type="entry name" value="ARM-type_fold"/>
</dbReference>
<evidence type="ECO:0000313" key="3">
    <source>
        <dbReference type="Proteomes" id="UP000023152"/>
    </source>
</evidence>
<dbReference type="GO" id="GO:0005852">
    <property type="term" value="C:eukaryotic translation initiation factor 3 complex"/>
    <property type="evidence" value="ECO:0007669"/>
    <property type="project" value="InterPro"/>
</dbReference>
<gene>
    <name evidence="2" type="ORF">RFI_28723</name>
</gene>
<dbReference type="OrthoDB" id="337745at2759"/>
<accession>X6M3V7</accession>
<dbReference type="InterPro" id="IPR033464">
    <property type="entry name" value="CSN8_PSD8_EIF3K"/>
</dbReference>
<dbReference type="Gene3D" id="1.10.10.10">
    <property type="entry name" value="Winged helix-like DNA-binding domain superfamily/Winged helix DNA-binding domain"/>
    <property type="match status" value="1"/>
</dbReference>
<dbReference type="Proteomes" id="UP000023152">
    <property type="component" value="Unassembled WGS sequence"/>
</dbReference>
<dbReference type="GO" id="GO:0003743">
    <property type="term" value="F:translation initiation factor activity"/>
    <property type="evidence" value="ECO:0007669"/>
    <property type="project" value="InterPro"/>
</dbReference>
<dbReference type="Gene3D" id="1.25.40.250">
    <property type="entry name" value="ARM repeat, domain 1"/>
    <property type="match status" value="1"/>
</dbReference>
<dbReference type="EMBL" id="ASPP01024819">
    <property type="protein sequence ID" value="ETO08663.1"/>
    <property type="molecule type" value="Genomic_DNA"/>
</dbReference>
<name>X6M3V7_RETFI</name>
<evidence type="ECO:0000313" key="2">
    <source>
        <dbReference type="EMBL" id="ETO08663.1"/>
    </source>
</evidence>
<dbReference type="InterPro" id="IPR016020">
    <property type="entry name" value="Transl_init_fac_sub12_N_euk"/>
</dbReference>
<reference evidence="2 3" key="1">
    <citation type="journal article" date="2013" name="Curr. Biol.">
        <title>The Genome of the Foraminiferan Reticulomyxa filosa.</title>
        <authorList>
            <person name="Glockner G."/>
            <person name="Hulsmann N."/>
            <person name="Schleicher M."/>
            <person name="Noegel A.A."/>
            <person name="Eichinger L."/>
            <person name="Gallinger C."/>
            <person name="Pawlowski J."/>
            <person name="Sierra R."/>
            <person name="Euteneuer U."/>
            <person name="Pillet L."/>
            <person name="Moustafa A."/>
            <person name="Platzer M."/>
            <person name="Groth M."/>
            <person name="Szafranski K."/>
            <person name="Schliwa M."/>
        </authorList>
    </citation>
    <scope>NUCLEOTIDE SEQUENCE [LARGE SCALE GENOMIC DNA]</scope>
</reference>
<evidence type="ECO:0000259" key="1">
    <source>
        <dbReference type="Pfam" id="PF10075"/>
    </source>
</evidence>
<dbReference type="PANTHER" id="PTHR13022">
    <property type="entry name" value="EUKARYOTIC TRANSLATION INITIATION FACTOR 3 SUBUNIT 11"/>
    <property type="match status" value="1"/>
</dbReference>
<comment type="caution">
    <text evidence="2">The sequence shown here is derived from an EMBL/GenBank/DDBJ whole genome shotgun (WGS) entry which is preliminary data.</text>
</comment>
<dbReference type="GO" id="GO:0043022">
    <property type="term" value="F:ribosome binding"/>
    <property type="evidence" value="ECO:0007669"/>
    <property type="project" value="InterPro"/>
</dbReference>
<dbReference type="Pfam" id="PF10075">
    <property type="entry name" value="CSN8_PSD8_EIF3K"/>
    <property type="match status" value="1"/>
</dbReference>
<dbReference type="InterPro" id="IPR009374">
    <property type="entry name" value="eIF3k"/>
</dbReference>
<feature type="domain" description="CSN8/PSMD8/EIF3K" evidence="1">
    <location>
        <begin position="2"/>
        <end position="104"/>
    </location>
</feature>
<sequence>MEIIVKILITSLTNLPNSDFALLVYLISMPQMKQGNKELEKVLKMGRFLEEGDFSGFWKEYEVTKSTFQECKNFEQSIRKYICLAVSWTYHSIPAAFLCDLLQIVNVTKKRKNNDK</sequence>